<proteinExistence type="predicted"/>
<dbReference type="EnsemblPlants" id="OBART10G07770.1">
    <property type="protein sequence ID" value="OBART10G07770.1"/>
    <property type="gene ID" value="OBART10G07770"/>
</dbReference>
<evidence type="ECO:0000256" key="1">
    <source>
        <dbReference type="SAM" id="MobiDB-lite"/>
    </source>
</evidence>
<dbReference type="Gramene" id="OBART10G07770.1">
    <property type="protein sequence ID" value="OBART10G07770.1"/>
    <property type="gene ID" value="OBART10G07770"/>
</dbReference>
<keyword evidence="3" id="KW-1185">Reference proteome</keyword>
<sequence length="176" mass="19653">MPLGALMRARVLSPLRTIWNASPGPGDATVATTVTPSPATVTNRLSNTLRSKVSSLILHSLKVSHPEALVRFATRMVPPPCSAHRRSLFGMSSKREGRIQPSVTSQPPRFTARMGGDGASRFTGRTVLPSETEKRHGEQRRRKRRRSSKWRMMKTKIFQLLMTILAQLANVYIYTT</sequence>
<name>A0A0D3HCX8_9ORYZ</name>
<dbReference type="Proteomes" id="UP000026960">
    <property type="component" value="Chromosome 10"/>
</dbReference>
<evidence type="ECO:0000313" key="2">
    <source>
        <dbReference type="EnsemblPlants" id="OBART10G07770.1"/>
    </source>
</evidence>
<organism evidence="2">
    <name type="scientific">Oryza barthii</name>
    <dbReference type="NCBI Taxonomy" id="65489"/>
    <lineage>
        <taxon>Eukaryota</taxon>
        <taxon>Viridiplantae</taxon>
        <taxon>Streptophyta</taxon>
        <taxon>Embryophyta</taxon>
        <taxon>Tracheophyta</taxon>
        <taxon>Spermatophyta</taxon>
        <taxon>Magnoliopsida</taxon>
        <taxon>Liliopsida</taxon>
        <taxon>Poales</taxon>
        <taxon>Poaceae</taxon>
        <taxon>BOP clade</taxon>
        <taxon>Oryzoideae</taxon>
        <taxon>Oryzeae</taxon>
        <taxon>Oryzinae</taxon>
        <taxon>Oryza</taxon>
    </lineage>
</organism>
<dbReference type="AlphaFoldDB" id="A0A0D3HCX8"/>
<dbReference type="PaxDb" id="65489-OBART10G07770.1"/>
<dbReference type="HOGENOM" id="CLU_1606902_0_0_1"/>
<feature type="region of interest" description="Disordered" evidence="1">
    <location>
        <begin position="95"/>
        <end position="149"/>
    </location>
</feature>
<protein>
    <submittedName>
        <fullName evidence="2">Uncharacterized protein</fullName>
    </submittedName>
</protein>
<feature type="compositionally biased region" description="Basic residues" evidence="1">
    <location>
        <begin position="137"/>
        <end position="149"/>
    </location>
</feature>
<reference evidence="2" key="2">
    <citation type="submission" date="2015-03" db="UniProtKB">
        <authorList>
            <consortium name="EnsemblPlants"/>
        </authorList>
    </citation>
    <scope>IDENTIFICATION</scope>
</reference>
<accession>A0A0D3HCX8</accession>
<reference evidence="2" key="1">
    <citation type="journal article" date="2009" name="Rice">
        <title>De Novo Next Generation Sequencing of Plant Genomes.</title>
        <authorList>
            <person name="Rounsley S."/>
            <person name="Marri P.R."/>
            <person name="Yu Y."/>
            <person name="He R."/>
            <person name="Sisneros N."/>
            <person name="Goicoechea J.L."/>
            <person name="Lee S.J."/>
            <person name="Angelova A."/>
            <person name="Kudrna D."/>
            <person name="Luo M."/>
            <person name="Affourtit J."/>
            <person name="Desany B."/>
            <person name="Knight J."/>
            <person name="Niazi F."/>
            <person name="Egholm M."/>
            <person name="Wing R.A."/>
        </authorList>
    </citation>
    <scope>NUCLEOTIDE SEQUENCE [LARGE SCALE GENOMIC DNA]</scope>
    <source>
        <strain evidence="2">cv. IRGC 105608</strain>
    </source>
</reference>
<evidence type="ECO:0000313" key="3">
    <source>
        <dbReference type="Proteomes" id="UP000026960"/>
    </source>
</evidence>